<dbReference type="InterPro" id="IPR039653">
    <property type="entry name" value="Prenyltransferase"/>
</dbReference>
<comment type="similarity">
    <text evidence="3 8">Belongs to the UbiA prenyltransferase family.</text>
</comment>
<feature type="transmembrane region" description="Helical" evidence="8">
    <location>
        <begin position="208"/>
        <end position="224"/>
    </location>
</feature>
<dbReference type="CDD" id="cd13959">
    <property type="entry name" value="PT_UbiA_COQ2"/>
    <property type="match status" value="1"/>
</dbReference>
<keyword evidence="10" id="KW-1185">Reference proteome</keyword>
<comment type="subcellular location">
    <subcellularLocation>
        <location evidence="2">Membrane</location>
        <topology evidence="2">Multi-pass membrane protein</topology>
    </subcellularLocation>
    <subcellularLocation>
        <location evidence="8">Mitochondrion inner membrane</location>
        <topology evidence="8">Multi-pass membrane protein</topology>
        <orientation evidence="8">Matrix side</orientation>
    </subcellularLocation>
</comment>
<dbReference type="GO" id="GO:0008412">
    <property type="term" value="F:4-hydroxybenzoate polyprenyltransferase activity"/>
    <property type="evidence" value="ECO:0007669"/>
    <property type="project" value="UniProtKB-EC"/>
</dbReference>
<dbReference type="Pfam" id="PF01040">
    <property type="entry name" value="UbiA"/>
    <property type="match status" value="1"/>
</dbReference>
<keyword evidence="6 8" id="KW-1133">Transmembrane helix</keyword>
<keyword evidence="5 8" id="KW-0812">Transmembrane</keyword>
<dbReference type="Gene3D" id="1.10.357.140">
    <property type="entry name" value="UbiA prenyltransferase"/>
    <property type="match status" value="1"/>
</dbReference>
<comment type="caution">
    <text evidence="9">The sequence shown here is derived from an EMBL/GenBank/DDBJ whole genome shotgun (WGS) entry which is preliminary data.</text>
</comment>
<dbReference type="EMBL" id="JADGJD010000238">
    <property type="protein sequence ID" value="KAJ3053101.1"/>
    <property type="molecule type" value="Genomic_DNA"/>
</dbReference>
<dbReference type="NCBIfam" id="TIGR01474">
    <property type="entry name" value="ubiA_proteo"/>
    <property type="match status" value="1"/>
</dbReference>
<comment type="cofactor">
    <cofactor evidence="1 8">
        <name>Mg(2+)</name>
        <dbReference type="ChEBI" id="CHEBI:18420"/>
    </cofactor>
</comment>
<evidence type="ECO:0000313" key="9">
    <source>
        <dbReference type="EMBL" id="KAJ3053101.1"/>
    </source>
</evidence>
<accession>A0AAD5SDP7</accession>
<dbReference type="FunFam" id="1.10.357.140:FF:000003">
    <property type="entry name" value="4-hydroxybenzoate polyprenyltransferase, mitochondrial"/>
    <property type="match status" value="1"/>
</dbReference>
<dbReference type="AlphaFoldDB" id="A0AAD5SDP7"/>
<keyword evidence="4 8" id="KW-0808">Transferase</keyword>
<proteinExistence type="inferred from homology"/>
<evidence type="ECO:0000256" key="5">
    <source>
        <dbReference type="ARBA" id="ARBA00022692"/>
    </source>
</evidence>
<keyword evidence="8" id="KW-0496">Mitochondrion</keyword>
<organism evidence="9 10">
    <name type="scientific">Rhizophlyctis rosea</name>
    <dbReference type="NCBI Taxonomy" id="64517"/>
    <lineage>
        <taxon>Eukaryota</taxon>
        <taxon>Fungi</taxon>
        <taxon>Fungi incertae sedis</taxon>
        <taxon>Chytridiomycota</taxon>
        <taxon>Chytridiomycota incertae sedis</taxon>
        <taxon>Chytridiomycetes</taxon>
        <taxon>Rhizophlyctidales</taxon>
        <taxon>Rhizophlyctidaceae</taxon>
        <taxon>Rhizophlyctis</taxon>
    </lineage>
</organism>
<feature type="transmembrane region" description="Helical" evidence="8">
    <location>
        <begin position="111"/>
        <end position="131"/>
    </location>
</feature>
<dbReference type="InterPro" id="IPR030470">
    <property type="entry name" value="UbiA_prenylTrfase_CS"/>
</dbReference>
<gene>
    <name evidence="9" type="primary">COQ2</name>
    <name evidence="9" type="ORF">HK097_005044</name>
</gene>
<feature type="transmembrane region" description="Helical" evidence="8">
    <location>
        <begin position="86"/>
        <end position="104"/>
    </location>
</feature>
<feature type="transmembrane region" description="Helical" evidence="8">
    <location>
        <begin position="245"/>
        <end position="261"/>
    </location>
</feature>
<evidence type="ECO:0000256" key="7">
    <source>
        <dbReference type="ARBA" id="ARBA00023136"/>
    </source>
</evidence>
<evidence type="ECO:0000256" key="2">
    <source>
        <dbReference type="ARBA" id="ARBA00004141"/>
    </source>
</evidence>
<dbReference type="PANTHER" id="PTHR11048">
    <property type="entry name" value="PRENYLTRANSFERASES"/>
    <property type="match status" value="1"/>
</dbReference>
<sequence length="272" mass="29293">MATYASHGAIAPSEAMYNLALFGVGALVMRGAGCTINDMWDRDIDKKVERTRSRPLASGAITPFKALVFLGAQLSVGLAILTQLNWYSIGLGAASLGVVVAYPLMKRFTYWPQAVLGLAFNWGALLGWSSIHATCNWSVCLPLYTAGVSWTLVYDTIYALQDKKDDIKAGVKSTALRFGPNILRWLAGFSALTVGMLATAGYMNDQGVPFFVVSVGGAAAHFGWQLKTLRPESVGDAARKFRSNAALGGIVFLGIVVDYVYDRMCADSVEQK</sequence>
<name>A0AAD5SDP7_9FUNG</name>
<evidence type="ECO:0000256" key="1">
    <source>
        <dbReference type="ARBA" id="ARBA00001946"/>
    </source>
</evidence>
<evidence type="ECO:0000256" key="6">
    <source>
        <dbReference type="ARBA" id="ARBA00022989"/>
    </source>
</evidence>
<feature type="transmembrane region" description="Helical" evidence="8">
    <location>
        <begin position="15"/>
        <end position="36"/>
    </location>
</feature>
<evidence type="ECO:0000256" key="8">
    <source>
        <dbReference type="HAMAP-Rule" id="MF_03189"/>
    </source>
</evidence>
<dbReference type="InterPro" id="IPR044878">
    <property type="entry name" value="UbiA_sf"/>
</dbReference>
<keyword evidence="8" id="KW-0831">Ubiquinone biosynthesis</keyword>
<dbReference type="HAMAP" id="MF_01635">
    <property type="entry name" value="UbiA"/>
    <property type="match status" value="1"/>
</dbReference>
<comment type="function">
    <text evidence="8">Catalyzes the prenylation of para-hydroxybenzoate (PHB) with an all-trans polyprenyl group. Mediates the second step in the final reaction sequence of coenzyme Q (CoQ) biosynthesis, which is the condensation of the polyisoprenoid side chain with PHB, generating the first membrane-bound Q intermediate.</text>
</comment>
<feature type="transmembrane region" description="Helical" evidence="8">
    <location>
        <begin position="56"/>
        <end position="80"/>
    </location>
</feature>
<evidence type="ECO:0000256" key="3">
    <source>
        <dbReference type="ARBA" id="ARBA00005985"/>
    </source>
</evidence>
<dbReference type="GO" id="GO:0008299">
    <property type="term" value="P:isoprenoid biosynthetic process"/>
    <property type="evidence" value="ECO:0007669"/>
    <property type="project" value="UniProtKB-UniRule"/>
</dbReference>
<dbReference type="PROSITE" id="PS00943">
    <property type="entry name" value="UBIA"/>
    <property type="match status" value="1"/>
</dbReference>
<dbReference type="Proteomes" id="UP001212841">
    <property type="component" value="Unassembled WGS sequence"/>
</dbReference>
<feature type="transmembrane region" description="Helical" evidence="8">
    <location>
        <begin position="182"/>
        <end position="202"/>
    </location>
</feature>
<protein>
    <recommendedName>
        <fullName evidence="8">4-hydroxybenzoate polyprenyltransferase, mitochondrial</fullName>
        <shortName evidence="8">4-HB polyprenyltransferase</shortName>
        <ecNumber evidence="8">2.5.1.39</ecNumber>
    </recommendedName>
    <alternativeName>
        <fullName evidence="8">Para-hydroxybenzoate--polyprenyltransferase</fullName>
        <shortName evidence="8">PHB:PPT</shortName>
        <shortName evidence="8">PHB:polyprenyltransferase</shortName>
    </alternativeName>
</protein>
<evidence type="ECO:0000256" key="4">
    <source>
        <dbReference type="ARBA" id="ARBA00022679"/>
    </source>
</evidence>
<keyword evidence="8" id="KW-0414">Isoprene biosynthesis</keyword>
<keyword evidence="7 8" id="KW-0472">Membrane</keyword>
<dbReference type="InterPro" id="IPR006370">
    <property type="entry name" value="HB_polyprenyltransferase-like"/>
</dbReference>
<comment type="catalytic activity">
    <reaction evidence="8">
        <text>an all-trans-polyprenyl diphosphate + 4-hydroxybenzoate = a 4-hydroxy-3-(all-trans-polyprenyl)benzoate + diphosphate</text>
        <dbReference type="Rhea" id="RHEA:44504"/>
        <dbReference type="Rhea" id="RHEA-COMP:9514"/>
        <dbReference type="Rhea" id="RHEA-COMP:9564"/>
        <dbReference type="ChEBI" id="CHEBI:17879"/>
        <dbReference type="ChEBI" id="CHEBI:33019"/>
        <dbReference type="ChEBI" id="CHEBI:58914"/>
        <dbReference type="ChEBI" id="CHEBI:78396"/>
        <dbReference type="EC" id="2.5.1.39"/>
    </reaction>
</comment>
<evidence type="ECO:0000313" key="10">
    <source>
        <dbReference type="Proteomes" id="UP001212841"/>
    </source>
</evidence>
<comment type="pathway">
    <text evidence="8">Cofactor biosynthesis; ubiquinone biosynthesis.</text>
</comment>
<feature type="transmembrane region" description="Helical" evidence="8">
    <location>
        <begin position="143"/>
        <end position="161"/>
    </location>
</feature>
<dbReference type="InterPro" id="IPR000537">
    <property type="entry name" value="UbiA_prenyltransferase"/>
</dbReference>
<dbReference type="PANTHER" id="PTHR11048:SF28">
    <property type="entry name" value="4-HYDROXYBENZOATE POLYPRENYLTRANSFERASE, MITOCHONDRIAL"/>
    <property type="match status" value="1"/>
</dbReference>
<dbReference type="GO" id="GO:0006744">
    <property type="term" value="P:ubiquinone biosynthetic process"/>
    <property type="evidence" value="ECO:0007669"/>
    <property type="project" value="UniProtKB-UniRule"/>
</dbReference>
<keyword evidence="8" id="KW-0999">Mitochondrion inner membrane</keyword>
<dbReference type="EC" id="2.5.1.39" evidence="8"/>
<dbReference type="GO" id="GO:0005743">
    <property type="term" value="C:mitochondrial inner membrane"/>
    <property type="evidence" value="ECO:0007669"/>
    <property type="project" value="UniProtKB-SubCell"/>
</dbReference>
<reference evidence="9" key="1">
    <citation type="submission" date="2020-05" db="EMBL/GenBank/DDBJ databases">
        <title>Phylogenomic resolution of chytrid fungi.</title>
        <authorList>
            <person name="Stajich J.E."/>
            <person name="Amses K."/>
            <person name="Simmons R."/>
            <person name="Seto K."/>
            <person name="Myers J."/>
            <person name="Bonds A."/>
            <person name="Quandt C.A."/>
            <person name="Barry K."/>
            <person name="Liu P."/>
            <person name="Grigoriev I."/>
            <person name="Longcore J.E."/>
            <person name="James T.Y."/>
        </authorList>
    </citation>
    <scope>NUCLEOTIDE SEQUENCE</scope>
    <source>
        <strain evidence="9">JEL0318</strain>
    </source>
</reference>